<evidence type="ECO:0000313" key="9">
    <source>
        <dbReference type="EMBL" id="QDG52827.1"/>
    </source>
</evidence>
<keyword evidence="10" id="KW-1185">Reference proteome</keyword>
<dbReference type="PANTHER" id="PTHR10938">
    <property type="entry name" value="TRANSLATION INITIATION FACTOR IF-3"/>
    <property type="match status" value="1"/>
</dbReference>
<evidence type="ECO:0000313" key="10">
    <source>
        <dbReference type="Proteomes" id="UP000315995"/>
    </source>
</evidence>
<evidence type="ECO:0000256" key="5">
    <source>
        <dbReference type="RuleBase" id="RU000646"/>
    </source>
</evidence>
<sequence>MGRRGSRHNRRRNSDAHRTNHEIRADKIRLIDPDGEQLGVVSAKEGQMKAKDLGLDLVEVAPKARPPVCRIMDYGKYKYQQSKKEKKTDNVSLKTVRMRPKTDDHDLKTKMNRAQRFLEKGNQVKFVMQMRGRERKYTDRWIDLLEEMIHDLEEQMDRDLKMVNAPESAGWQINALVEPG</sequence>
<dbReference type="GO" id="GO:0005737">
    <property type="term" value="C:cytoplasm"/>
    <property type="evidence" value="ECO:0007669"/>
    <property type="project" value="UniProtKB-SubCell"/>
</dbReference>
<evidence type="ECO:0000256" key="4">
    <source>
        <dbReference type="NCBIfam" id="TIGR00168"/>
    </source>
</evidence>
<dbReference type="FunFam" id="3.10.20.80:FF:000001">
    <property type="entry name" value="Translation initiation factor IF-3"/>
    <property type="match status" value="1"/>
</dbReference>
<dbReference type="OrthoDB" id="9806014at2"/>
<dbReference type="NCBIfam" id="TIGR00168">
    <property type="entry name" value="infC"/>
    <property type="match status" value="1"/>
</dbReference>
<dbReference type="Gene3D" id="3.10.20.80">
    <property type="entry name" value="Translation initiation factor 3 (IF-3), N-terminal domain"/>
    <property type="match status" value="1"/>
</dbReference>
<proteinExistence type="inferred from homology"/>
<reference evidence="9 10" key="1">
    <citation type="submission" date="2019-06" db="EMBL/GenBank/DDBJ databases">
        <title>Persicimonas caeni gen. nov., sp. nov., a predatory bacterium isolated from solar saltern.</title>
        <authorList>
            <person name="Wang S."/>
        </authorList>
    </citation>
    <scope>NUCLEOTIDE SEQUENCE [LARGE SCALE GENOMIC DNA]</scope>
    <source>
        <strain evidence="9 10">YN101</strain>
    </source>
</reference>
<accession>A0A4Y6PXV4</accession>
<feature type="region of interest" description="Disordered" evidence="6">
    <location>
        <begin position="1"/>
        <end position="24"/>
    </location>
</feature>
<dbReference type="Gene3D" id="3.30.110.10">
    <property type="entry name" value="Translation initiation factor 3 (IF-3), C-terminal domain"/>
    <property type="match status" value="1"/>
</dbReference>
<dbReference type="PROSITE" id="PS00938">
    <property type="entry name" value="IF3"/>
    <property type="match status" value="1"/>
</dbReference>
<dbReference type="InterPro" id="IPR019813">
    <property type="entry name" value="Translation_initiation_fac3_CS"/>
</dbReference>
<evidence type="ECO:0000256" key="3">
    <source>
        <dbReference type="ARBA" id="ARBA00022917"/>
    </source>
</evidence>
<feature type="compositionally biased region" description="Basic and acidic residues" evidence="6">
    <location>
        <begin position="12"/>
        <end position="24"/>
    </location>
</feature>
<dbReference type="Pfam" id="PF00707">
    <property type="entry name" value="IF3_C"/>
    <property type="match status" value="1"/>
</dbReference>
<dbReference type="GO" id="GO:0003743">
    <property type="term" value="F:translation initiation factor activity"/>
    <property type="evidence" value="ECO:0007669"/>
    <property type="project" value="UniProtKB-UniRule"/>
</dbReference>
<protein>
    <recommendedName>
        <fullName evidence="4 5">Translation initiation factor IF-3</fullName>
    </recommendedName>
</protein>
<organism evidence="9 10">
    <name type="scientific">Persicimonas caeni</name>
    <dbReference type="NCBI Taxonomy" id="2292766"/>
    <lineage>
        <taxon>Bacteria</taxon>
        <taxon>Deltaproteobacteria</taxon>
        <taxon>Bradymonadales</taxon>
        <taxon>Bradymonadaceae</taxon>
        <taxon>Persicimonas</taxon>
    </lineage>
</organism>
<keyword evidence="2 5" id="KW-0396">Initiation factor</keyword>
<name>A0A4Y6PXV4_PERCE</name>
<evidence type="ECO:0000259" key="7">
    <source>
        <dbReference type="Pfam" id="PF00707"/>
    </source>
</evidence>
<dbReference type="SUPFAM" id="SSF55200">
    <property type="entry name" value="Translation initiation factor IF3, C-terminal domain"/>
    <property type="match status" value="1"/>
</dbReference>
<dbReference type="AlphaFoldDB" id="A0A4Y6PXV4"/>
<feature type="domain" description="Translation initiation factor 3 C-terminal" evidence="7">
    <location>
        <begin position="92"/>
        <end position="159"/>
    </location>
</feature>
<dbReference type="InterPro" id="IPR019814">
    <property type="entry name" value="Translation_initiation_fac_3_N"/>
</dbReference>
<dbReference type="GO" id="GO:0032790">
    <property type="term" value="P:ribosome disassembly"/>
    <property type="evidence" value="ECO:0007669"/>
    <property type="project" value="TreeGrafter"/>
</dbReference>
<dbReference type="InterPro" id="IPR036788">
    <property type="entry name" value="T_IF-3_C_sf"/>
</dbReference>
<comment type="subcellular location">
    <subcellularLocation>
        <location evidence="5">Cytoplasm</location>
    </subcellularLocation>
</comment>
<feature type="domain" description="Translation initiation factor 3 N-terminal" evidence="8">
    <location>
        <begin position="19"/>
        <end position="87"/>
    </location>
</feature>
<dbReference type="Proteomes" id="UP000315995">
    <property type="component" value="Chromosome"/>
</dbReference>
<dbReference type="InterPro" id="IPR036787">
    <property type="entry name" value="T_IF-3_N_sf"/>
</dbReference>
<accession>A0A5B8YEI1</accession>
<feature type="compositionally biased region" description="Basic residues" evidence="6">
    <location>
        <begin position="1"/>
        <end position="11"/>
    </location>
</feature>
<evidence type="ECO:0000256" key="1">
    <source>
        <dbReference type="ARBA" id="ARBA00005439"/>
    </source>
</evidence>
<evidence type="ECO:0000259" key="8">
    <source>
        <dbReference type="Pfam" id="PF05198"/>
    </source>
</evidence>
<dbReference type="GO" id="GO:0043022">
    <property type="term" value="F:ribosome binding"/>
    <property type="evidence" value="ECO:0007669"/>
    <property type="project" value="TreeGrafter"/>
</dbReference>
<keyword evidence="3 5" id="KW-0648">Protein biosynthesis</keyword>
<dbReference type="SUPFAM" id="SSF54364">
    <property type="entry name" value="Translation initiation factor IF3, N-terminal domain"/>
    <property type="match status" value="1"/>
</dbReference>
<dbReference type="EMBL" id="CP041186">
    <property type="protein sequence ID" value="QDG52827.1"/>
    <property type="molecule type" value="Genomic_DNA"/>
</dbReference>
<comment type="function">
    <text evidence="5">IF-3 binds to the 30S ribosomal subunit and shifts the equilibrium between 70S ribosomes and their 50S and 30S subunits in favor of the free subunits, thus enhancing the availability of 30S subunits on which protein synthesis initiation begins.</text>
</comment>
<comment type="subunit">
    <text evidence="5">Monomer.</text>
</comment>
<dbReference type="PANTHER" id="PTHR10938:SF0">
    <property type="entry name" value="TRANSLATION INITIATION FACTOR IF-3, MITOCHONDRIAL"/>
    <property type="match status" value="1"/>
</dbReference>
<dbReference type="Pfam" id="PF05198">
    <property type="entry name" value="IF3_N"/>
    <property type="match status" value="1"/>
</dbReference>
<evidence type="ECO:0000256" key="6">
    <source>
        <dbReference type="SAM" id="MobiDB-lite"/>
    </source>
</evidence>
<dbReference type="InterPro" id="IPR019815">
    <property type="entry name" value="Translation_initiation_fac_3_C"/>
</dbReference>
<dbReference type="InterPro" id="IPR001288">
    <property type="entry name" value="Translation_initiation_fac_3"/>
</dbReference>
<comment type="similarity">
    <text evidence="1 5">Belongs to the IF-3 family.</text>
</comment>
<evidence type="ECO:0000256" key="2">
    <source>
        <dbReference type="ARBA" id="ARBA00022540"/>
    </source>
</evidence>
<gene>
    <name evidence="9" type="ORF">FIV42_19375</name>
</gene>
<dbReference type="RefSeq" id="WP_141199288.1">
    <property type="nucleotide sequence ID" value="NZ_CP041186.1"/>
</dbReference>